<feature type="binding site" evidence="2">
    <location>
        <position position="49"/>
    </location>
    <ligand>
        <name>ATP</name>
        <dbReference type="ChEBI" id="CHEBI:30616"/>
    </ligand>
</feature>
<keyword evidence="4" id="KW-1185">Reference proteome</keyword>
<dbReference type="HAMAP" id="MF_00336">
    <property type="entry name" value="BioD"/>
    <property type="match status" value="1"/>
</dbReference>
<accession>A0ABZ0IK77</accession>
<sequence>MSDFKPATLSRYFVTAIGTDSGKTLVSAIVCEALRADYWKPIQAGLPRDTDTVKSLVSNEKTQFHPEAYLLNTPASPHAAAKADGVEISMTKIKLPQTDNCLIIEGAGGLLVPLNDYDFVSDLIIEFKAEVILVANLYLGSINHTLLSAEYLKTHKVPVAGIIFNGPSNPESEQIIMAKTGWPVLLHIKEEEKIDKEVVKKYAAQLNENWK</sequence>
<evidence type="ECO:0000313" key="4">
    <source>
        <dbReference type="Proteomes" id="UP001302349"/>
    </source>
</evidence>
<feature type="binding site" evidence="2">
    <location>
        <position position="24"/>
    </location>
    <ligand>
        <name>Mg(2+)</name>
        <dbReference type="ChEBI" id="CHEBI:18420"/>
    </ligand>
</feature>
<dbReference type="EMBL" id="CP136051">
    <property type="protein sequence ID" value="WOK04390.1"/>
    <property type="molecule type" value="Genomic_DNA"/>
</dbReference>
<keyword evidence="2" id="KW-0067">ATP-binding</keyword>
<comment type="function">
    <text evidence="2">Catalyzes a mechanistically unusual reaction, the ATP-dependent insertion of CO2 between the N7 and N8 nitrogen atoms of 7,8-diaminopelargonic acid (DAPA, also called 7,8-diammoniononanoate) to form a ureido ring.</text>
</comment>
<evidence type="ECO:0000313" key="3">
    <source>
        <dbReference type="EMBL" id="WOK04390.1"/>
    </source>
</evidence>
<name>A0ABZ0IK77_9BACT</name>
<organism evidence="3 4">
    <name type="scientific">Imperialibacter roseus</name>
    <dbReference type="NCBI Taxonomy" id="1324217"/>
    <lineage>
        <taxon>Bacteria</taxon>
        <taxon>Pseudomonadati</taxon>
        <taxon>Bacteroidota</taxon>
        <taxon>Cytophagia</taxon>
        <taxon>Cytophagales</taxon>
        <taxon>Flammeovirgaceae</taxon>
        <taxon>Imperialibacter</taxon>
    </lineage>
</organism>
<dbReference type="InterPro" id="IPR004472">
    <property type="entry name" value="DTB_synth_BioD"/>
</dbReference>
<dbReference type="PIRSF" id="PIRSF006755">
    <property type="entry name" value="DTB_synth"/>
    <property type="match status" value="1"/>
</dbReference>
<dbReference type="Gene3D" id="3.40.50.300">
    <property type="entry name" value="P-loop containing nucleotide triphosphate hydrolases"/>
    <property type="match status" value="1"/>
</dbReference>
<keyword evidence="2" id="KW-0460">Magnesium</keyword>
<dbReference type="CDD" id="cd03109">
    <property type="entry name" value="DTBS"/>
    <property type="match status" value="1"/>
</dbReference>
<dbReference type="GO" id="GO:0004141">
    <property type="term" value="F:dethiobiotin synthase activity"/>
    <property type="evidence" value="ECO:0007669"/>
    <property type="project" value="UniProtKB-EC"/>
</dbReference>
<dbReference type="InterPro" id="IPR027417">
    <property type="entry name" value="P-loop_NTPase"/>
</dbReference>
<comment type="caution">
    <text evidence="2">Lacks conserved residue(s) required for the propagation of feature annotation.</text>
</comment>
<reference evidence="3 4" key="1">
    <citation type="journal article" date="2023" name="Microbiol. Resour. Announc.">
        <title>Complete Genome Sequence of Imperialibacter roseus strain P4T.</title>
        <authorList>
            <person name="Tizabi D.R."/>
            <person name="Bachvaroff T."/>
            <person name="Hill R.T."/>
        </authorList>
    </citation>
    <scope>NUCLEOTIDE SEQUENCE [LARGE SCALE GENOMIC DNA]</scope>
    <source>
        <strain evidence="3 4">P4T</strain>
    </source>
</reference>
<dbReference type="NCBIfam" id="TIGR00347">
    <property type="entry name" value="bioD"/>
    <property type="match status" value="1"/>
</dbReference>
<gene>
    <name evidence="2 3" type="primary">bioD</name>
    <name evidence="3" type="ORF">RT717_15020</name>
</gene>
<dbReference type="Proteomes" id="UP001302349">
    <property type="component" value="Chromosome"/>
</dbReference>
<keyword evidence="2" id="KW-0479">Metal-binding</keyword>
<dbReference type="PANTHER" id="PTHR43210">
    <property type="entry name" value="DETHIOBIOTIN SYNTHETASE"/>
    <property type="match status" value="1"/>
</dbReference>
<comment type="pathway">
    <text evidence="2">Cofactor biosynthesis; biotin biosynthesis; biotin from 7,8-diaminononanoate: step 1/2.</text>
</comment>
<evidence type="ECO:0000256" key="1">
    <source>
        <dbReference type="ARBA" id="ARBA00022756"/>
    </source>
</evidence>
<dbReference type="RefSeq" id="WP_317487200.1">
    <property type="nucleotide sequence ID" value="NZ_CP136051.1"/>
</dbReference>
<keyword evidence="2 3" id="KW-0436">Ligase</keyword>
<keyword evidence="1 2" id="KW-0093">Biotin biosynthesis</keyword>
<comment type="subcellular location">
    <subcellularLocation>
        <location evidence="2">Cytoplasm</location>
    </subcellularLocation>
</comment>
<protein>
    <recommendedName>
        <fullName evidence="2">ATP-dependent dethiobiotin synthetase BioD</fullName>
        <ecNumber evidence="2">6.3.3.3</ecNumber>
    </recommendedName>
    <alternativeName>
        <fullName evidence="2">DTB synthetase</fullName>
        <shortName evidence="2">DTBS</shortName>
    </alternativeName>
    <alternativeName>
        <fullName evidence="2">Dethiobiotin synthase</fullName>
    </alternativeName>
</protein>
<feature type="binding site" evidence="2">
    <location>
        <begin position="105"/>
        <end position="108"/>
    </location>
    <ligand>
        <name>ATP</name>
        <dbReference type="ChEBI" id="CHEBI:30616"/>
    </ligand>
</feature>
<feature type="binding site" evidence="2">
    <location>
        <begin position="20"/>
        <end position="25"/>
    </location>
    <ligand>
        <name>ATP</name>
        <dbReference type="ChEBI" id="CHEBI:30616"/>
    </ligand>
</feature>
<feature type="binding site" evidence="2">
    <location>
        <position position="49"/>
    </location>
    <ligand>
        <name>Mg(2+)</name>
        <dbReference type="ChEBI" id="CHEBI:18420"/>
    </ligand>
</feature>
<proteinExistence type="inferred from homology"/>
<comment type="catalytic activity">
    <reaction evidence="2">
        <text>(7R,8S)-7,8-diammoniononanoate + CO2 + ATP = (4R,5S)-dethiobiotin + ADP + phosphate + 3 H(+)</text>
        <dbReference type="Rhea" id="RHEA:15805"/>
        <dbReference type="ChEBI" id="CHEBI:15378"/>
        <dbReference type="ChEBI" id="CHEBI:16526"/>
        <dbReference type="ChEBI" id="CHEBI:30616"/>
        <dbReference type="ChEBI" id="CHEBI:43474"/>
        <dbReference type="ChEBI" id="CHEBI:149469"/>
        <dbReference type="ChEBI" id="CHEBI:149473"/>
        <dbReference type="ChEBI" id="CHEBI:456216"/>
        <dbReference type="EC" id="6.3.3.3"/>
    </reaction>
</comment>
<keyword evidence="2" id="KW-0547">Nucleotide-binding</keyword>
<dbReference type="EC" id="6.3.3.3" evidence="2"/>
<comment type="cofactor">
    <cofactor evidence="2">
        <name>Mg(2+)</name>
        <dbReference type="ChEBI" id="CHEBI:18420"/>
    </cofactor>
</comment>
<dbReference type="SUPFAM" id="SSF52540">
    <property type="entry name" value="P-loop containing nucleoside triphosphate hydrolases"/>
    <property type="match status" value="1"/>
</dbReference>
<evidence type="ECO:0000256" key="2">
    <source>
        <dbReference type="HAMAP-Rule" id="MF_00336"/>
    </source>
</evidence>
<dbReference type="PANTHER" id="PTHR43210:SF5">
    <property type="entry name" value="DETHIOBIOTIN SYNTHETASE"/>
    <property type="match status" value="1"/>
</dbReference>
<keyword evidence="2" id="KW-0963">Cytoplasm</keyword>
<comment type="similarity">
    <text evidence="2">Belongs to the dethiobiotin synthetase family.</text>
</comment>
<feature type="binding site" evidence="2">
    <location>
        <position position="105"/>
    </location>
    <ligand>
        <name>Mg(2+)</name>
        <dbReference type="ChEBI" id="CHEBI:18420"/>
    </ligand>
</feature>
<feature type="active site" evidence="2">
    <location>
        <position position="40"/>
    </location>
</feature>
<comment type="subunit">
    <text evidence="2">Homodimer.</text>
</comment>
<dbReference type="Pfam" id="PF13500">
    <property type="entry name" value="AAA_26"/>
    <property type="match status" value="1"/>
</dbReference>